<evidence type="ECO:0000313" key="9">
    <source>
        <dbReference type="EMBL" id="CAJ1395215.1"/>
    </source>
</evidence>
<organism evidence="9 10">
    <name type="scientific">Effrenium voratum</name>
    <dbReference type="NCBI Taxonomy" id="2562239"/>
    <lineage>
        <taxon>Eukaryota</taxon>
        <taxon>Sar</taxon>
        <taxon>Alveolata</taxon>
        <taxon>Dinophyceae</taxon>
        <taxon>Suessiales</taxon>
        <taxon>Symbiodiniaceae</taxon>
        <taxon>Effrenium</taxon>
    </lineage>
</organism>
<dbReference type="EMBL" id="CAUJNA010003090">
    <property type="protein sequence ID" value="CAJ1395215.1"/>
    <property type="molecule type" value="Genomic_DNA"/>
</dbReference>
<dbReference type="GO" id="GO:0008273">
    <property type="term" value="F:calcium, potassium:sodium antiporter activity"/>
    <property type="evidence" value="ECO:0007669"/>
    <property type="project" value="TreeGrafter"/>
</dbReference>
<sequence>MRAGKRRAQGLAPASATIGRENHNRRLQFPIKSFTSLTIPDVSLEDSEHLYPLAFVMSMAWLAVFAYLVVAACDGIHEDFGISTSVLGYTVAAAGTSFPNVFSGMCVARQGKTTMAVANALGANEDTFGGLKRRGTESSDKPTEAKLREAAEASHGFLSVRAFVATMSAGGVFYAAYTADKMARAWLGRAAPAVTKQKLTLAVLARAAGVHAAKAARM</sequence>
<name>A0AA36IWH3_9DINO</name>
<keyword evidence="5 7" id="KW-1133">Transmembrane helix</keyword>
<protein>
    <recommendedName>
        <fullName evidence="8">Sodium/calcium exchanger membrane region domain-containing protein</fullName>
    </recommendedName>
</protein>
<keyword evidence="10" id="KW-1185">Reference proteome</keyword>
<comment type="subcellular location">
    <subcellularLocation>
        <location evidence="1">Membrane</location>
        <topology evidence="1">Multi-pass membrane protein</topology>
    </subcellularLocation>
</comment>
<comment type="similarity">
    <text evidence="2">Belongs to the Ca(2+):cation antiporter (CaCA) (TC 2.A.19) family. SLC24A subfamily.</text>
</comment>
<feature type="transmembrane region" description="Helical" evidence="7">
    <location>
        <begin position="50"/>
        <end position="70"/>
    </location>
</feature>
<evidence type="ECO:0000256" key="6">
    <source>
        <dbReference type="ARBA" id="ARBA00023136"/>
    </source>
</evidence>
<gene>
    <name evidence="9" type="ORF">EVOR1521_LOCUS19682</name>
</gene>
<evidence type="ECO:0000256" key="4">
    <source>
        <dbReference type="ARBA" id="ARBA00022692"/>
    </source>
</evidence>
<keyword evidence="6 7" id="KW-0472">Membrane</keyword>
<keyword evidence="3" id="KW-0813">Transport</keyword>
<feature type="domain" description="Sodium/calcium exchanger membrane region" evidence="8">
    <location>
        <begin position="52"/>
        <end position="124"/>
    </location>
</feature>
<dbReference type="Gene3D" id="1.20.1420.30">
    <property type="entry name" value="NCX, central ion-binding region"/>
    <property type="match status" value="1"/>
</dbReference>
<dbReference type="InterPro" id="IPR004481">
    <property type="entry name" value="K/Na/Ca-exchanger"/>
</dbReference>
<keyword evidence="4 7" id="KW-0812">Transmembrane</keyword>
<evidence type="ECO:0000256" key="5">
    <source>
        <dbReference type="ARBA" id="ARBA00022989"/>
    </source>
</evidence>
<evidence type="ECO:0000313" key="10">
    <source>
        <dbReference type="Proteomes" id="UP001178507"/>
    </source>
</evidence>
<evidence type="ECO:0000256" key="2">
    <source>
        <dbReference type="ARBA" id="ARBA00005364"/>
    </source>
</evidence>
<reference evidence="9" key="1">
    <citation type="submission" date="2023-08" db="EMBL/GenBank/DDBJ databases">
        <authorList>
            <person name="Chen Y."/>
            <person name="Shah S."/>
            <person name="Dougan E. K."/>
            <person name="Thang M."/>
            <person name="Chan C."/>
        </authorList>
    </citation>
    <scope>NUCLEOTIDE SEQUENCE</scope>
</reference>
<dbReference type="PANTHER" id="PTHR10846">
    <property type="entry name" value="SODIUM/POTASSIUM/CALCIUM EXCHANGER"/>
    <property type="match status" value="1"/>
</dbReference>
<dbReference type="Proteomes" id="UP001178507">
    <property type="component" value="Unassembled WGS sequence"/>
</dbReference>
<dbReference type="GO" id="GO:0006874">
    <property type="term" value="P:intracellular calcium ion homeostasis"/>
    <property type="evidence" value="ECO:0007669"/>
    <property type="project" value="TreeGrafter"/>
</dbReference>
<dbReference type="GO" id="GO:0005886">
    <property type="term" value="C:plasma membrane"/>
    <property type="evidence" value="ECO:0007669"/>
    <property type="project" value="TreeGrafter"/>
</dbReference>
<dbReference type="Pfam" id="PF01699">
    <property type="entry name" value="Na_Ca_ex"/>
    <property type="match status" value="1"/>
</dbReference>
<dbReference type="PANTHER" id="PTHR10846:SF8">
    <property type="entry name" value="INNER MEMBRANE PROTEIN YRBG"/>
    <property type="match status" value="1"/>
</dbReference>
<evidence type="ECO:0000256" key="1">
    <source>
        <dbReference type="ARBA" id="ARBA00004141"/>
    </source>
</evidence>
<evidence type="ECO:0000256" key="7">
    <source>
        <dbReference type="SAM" id="Phobius"/>
    </source>
</evidence>
<evidence type="ECO:0000259" key="8">
    <source>
        <dbReference type="Pfam" id="PF01699"/>
    </source>
</evidence>
<comment type="caution">
    <text evidence="9">The sequence shown here is derived from an EMBL/GenBank/DDBJ whole genome shotgun (WGS) entry which is preliminary data.</text>
</comment>
<proteinExistence type="inferred from homology"/>
<dbReference type="GO" id="GO:0005262">
    <property type="term" value="F:calcium channel activity"/>
    <property type="evidence" value="ECO:0007669"/>
    <property type="project" value="TreeGrafter"/>
</dbReference>
<keyword evidence="3" id="KW-0050">Antiport</keyword>
<dbReference type="InterPro" id="IPR044880">
    <property type="entry name" value="NCX_ion-bd_dom_sf"/>
</dbReference>
<accession>A0AA36IWH3</accession>
<dbReference type="InterPro" id="IPR004837">
    <property type="entry name" value="NaCa_Exmemb"/>
</dbReference>
<dbReference type="AlphaFoldDB" id="A0AA36IWH3"/>
<evidence type="ECO:0000256" key="3">
    <source>
        <dbReference type="ARBA" id="ARBA00022449"/>
    </source>
</evidence>